<evidence type="ECO:0000256" key="3">
    <source>
        <dbReference type="ARBA" id="ARBA00012483"/>
    </source>
</evidence>
<dbReference type="RefSeq" id="XP_009031571.1">
    <property type="nucleotide sequence ID" value="XM_009033323.1"/>
</dbReference>
<evidence type="ECO:0000256" key="8">
    <source>
        <dbReference type="ARBA" id="ARBA00022786"/>
    </source>
</evidence>
<comment type="pathway">
    <text evidence="2">Protein modification; protein ubiquitination.</text>
</comment>
<organism evidence="16 17">
    <name type="scientific">Helobdella robusta</name>
    <name type="common">Californian leech</name>
    <dbReference type="NCBI Taxonomy" id="6412"/>
    <lineage>
        <taxon>Eukaryota</taxon>
        <taxon>Metazoa</taxon>
        <taxon>Spiralia</taxon>
        <taxon>Lophotrochozoa</taxon>
        <taxon>Annelida</taxon>
        <taxon>Clitellata</taxon>
        <taxon>Hirudinea</taxon>
        <taxon>Rhynchobdellida</taxon>
        <taxon>Glossiphoniidae</taxon>
        <taxon>Helobdella</taxon>
    </lineage>
</organism>
<reference evidence="15 17" key="2">
    <citation type="journal article" date="2013" name="Nature">
        <title>Insights into bilaterian evolution from three spiralian genomes.</title>
        <authorList>
            <person name="Simakov O."/>
            <person name="Marletaz F."/>
            <person name="Cho S.J."/>
            <person name="Edsinger-Gonzales E."/>
            <person name="Havlak P."/>
            <person name="Hellsten U."/>
            <person name="Kuo D.H."/>
            <person name="Larsson T."/>
            <person name="Lv J."/>
            <person name="Arendt D."/>
            <person name="Savage R."/>
            <person name="Osoegawa K."/>
            <person name="de Jong P."/>
            <person name="Grimwood J."/>
            <person name="Chapman J.A."/>
            <person name="Shapiro H."/>
            <person name="Aerts A."/>
            <person name="Otillar R.P."/>
            <person name="Terry A.Y."/>
            <person name="Boore J.L."/>
            <person name="Grigoriev I.V."/>
            <person name="Lindberg D.R."/>
            <person name="Seaver E.C."/>
            <person name="Weisblat D.A."/>
            <person name="Putnam N.H."/>
            <person name="Rokhsar D.S."/>
        </authorList>
    </citation>
    <scope>NUCLEOTIDE SEQUENCE</scope>
</reference>
<dbReference type="GO" id="GO:0016567">
    <property type="term" value="P:protein ubiquitination"/>
    <property type="evidence" value="ECO:0007669"/>
    <property type="project" value="UniProtKB-UniPathway"/>
</dbReference>
<evidence type="ECO:0000256" key="1">
    <source>
        <dbReference type="ARBA" id="ARBA00000900"/>
    </source>
</evidence>
<keyword evidence="9" id="KW-0862">Zinc</keyword>
<dbReference type="STRING" id="6412.T1FMJ0"/>
<dbReference type="SUPFAM" id="SSF57850">
    <property type="entry name" value="RING/U-box"/>
    <property type="match status" value="1"/>
</dbReference>
<dbReference type="SMART" id="SM00184">
    <property type="entry name" value="RING"/>
    <property type="match status" value="1"/>
</dbReference>
<evidence type="ECO:0000256" key="12">
    <source>
        <dbReference type="PROSITE-ProRule" id="PRU00175"/>
    </source>
</evidence>
<evidence type="ECO:0000256" key="6">
    <source>
        <dbReference type="ARBA" id="ARBA00022723"/>
    </source>
</evidence>
<dbReference type="SUPFAM" id="SSF160088">
    <property type="entry name" value="NRDP1 C-terminal domain-like"/>
    <property type="match status" value="1"/>
</dbReference>
<dbReference type="OMA" id="QYENYVC"/>
<dbReference type="OrthoDB" id="1630758at2759"/>
<evidence type="ECO:0000256" key="2">
    <source>
        <dbReference type="ARBA" id="ARBA00004906"/>
    </source>
</evidence>
<sequence>MGYDVCRFDGEVDEELLCPICSGVLENPVQASHCEHAFCLSCINGWLARQNTCPIDRGVLRKNNLKSVPRILRNLLSRLKITCNNSELGCPEMLKLDSLPAHLLECDFNPKKPVTCDKGCGLTMAKDELAEHNCIKDLRNLVQQQQQQISILQKEANDLREHQTELKRELQTLRENFRMQRHLTGGHETHPQQELDEIRRWVDSLQMSRVTRWGGMISTPDAVLQTVIKRALIECGCPPSIVNDLIENSHERRWPIGLKTLEARQLNRRMYENYVCKRIPGKQAVLVMSCENEHMNSDMLVEPGLVMIFAHGVE</sequence>
<evidence type="ECO:0000256" key="9">
    <source>
        <dbReference type="ARBA" id="ARBA00022833"/>
    </source>
</evidence>
<accession>T1FMJ0</accession>
<feature type="coiled-coil region" evidence="13">
    <location>
        <begin position="135"/>
        <end position="176"/>
    </location>
</feature>
<reference evidence="16" key="3">
    <citation type="submission" date="2015-06" db="UniProtKB">
        <authorList>
            <consortium name="EnsemblMetazoa"/>
        </authorList>
    </citation>
    <scope>IDENTIFICATION</scope>
</reference>
<dbReference type="EMBL" id="AMQM01002353">
    <property type="status" value="NOT_ANNOTATED_CDS"/>
    <property type="molecule type" value="Genomic_DNA"/>
</dbReference>
<keyword evidence="5" id="KW-0808">Transferase</keyword>
<keyword evidence="8" id="KW-0833">Ubl conjugation pathway</keyword>
<evidence type="ECO:0000259" key="14">
    <source>
        <dbReference type="PROSITE" id="PS50089"/>
    </source>
</evidence>
<dbReference type="Pfam" id="PF08941">
    <property type="entry name" value="USP8_interact"/>
    <property type="match status" value="1"/>
</dbReference>
<dbReference type="UniPathway" id="UPA00143"/>
<evidence type="ECO:0000256" key="5">
    <source>
        <dbReference type="ARBA" id="ARBA00022679"/>
    </source>
</evidence>
<dbReference type="eggNOG" id="KOG0297">
    <property type="taxonomic scope" value="Eukaryota"/>
</dbReference>
<proteinExistence type="predicted"/>
<dbReference type="FunCoup" id="T1FMJ0">
    <property type="interactions" value="801"/>
</dbReference>
<dbReference type="GO" id="GO:0008270">
    <property type="term" value="F:zinc ion binding"/>
    <property type="evidence" value="ECO:0007669"/>
    <property type="project" value="UniProtKB-KW"/>
</dbReference>
<protein>
    <recommendedName>
        <fullName evidence="4">E3 ubiquitin-protein ligase NRDP1</fullName>
        <ecNumber evidence="3">2.3.2.27</ecNumber>
    </recommendedName>
    <alternativeName>
        <fullName evidence="10">RING finger protein 41</fullName>
    </alternativeName>
    <alternativeName>
        <fullName evidence="11">RING-type E3 ubiquitin transferase NRDP1</fullName>
    </alternativeName>
</protein>
<dbReference type="Proteomes" id="UP000015101">
    <property type="component" value="Unassembled WGS sequence"/>
</dbReference>
<reference evidence="17" key="1">
    <citation type="submission" date="2012-12" db="EMBL/GenBank/DDBJ databases">
        <authorList>
            <person name="Hellsten U."/>
            <person name="Grimwood J."/>
            <person name="Chapman J.A."/>
            <person name="Shapiro H."/>
            <person name="Aerts A."/>
            <person name="Otillar R.P."/>
            <person name="Terry A.Y."/>
            <person name="Boore J.L."/>
            <person name="Simakov O."/>
            <person name="Marletaz F."/>
            <person name="Cho S.-J."/>
            <person name="Edsinger-Gonzales E."/>
            <person name="Havlak P."/>
            <person name="Kuo D.-H."/>
            <person name="Larsson T."/>
            <person name="Lv J."/>
            <person name="Arendt D."/>
            <person name="Savage R."/>
            <person name="Osoegawa K."/>
            <person name="de Jong P."/>
            <person name="Lindberg D.R."/>
            <person name="Seaver E.C."/>
            <person name="Weisblat D.A."/>
            <person name="Putnam N.H."/>
            <person name="Grigoriev I.V."/>
            <person name="Rokhsar D.S."/>
        </authorList>
    </citation>
    <scope>NUCLEOTIDE SEQUENCE</scope>
</reference>
<dbReference type="AlphaFoldDB" id="T1FMJ0"/>
<keyword evidence="6" id="KW-0479">Metal-binding</keyword>
<dbReference type="InterPro" id="IPR013083">
    <property type="entry name" value="Znf_RING/FYVE/PHD"/>
</dbReference>
<dbReference type="PANTHER" id="PTHR10131:SF157">
    <property type="entry name" value="RECEPTOR-ASSOCIATED FACTOR, PUTATIVE-RELATED"/>
    <property type="match status" value="1"/>
</dbReference>
<evidence type="ECO:0000256" key="7">
    <source>
        <dbReference type="ARBA" id="ARBA00022771"/>
    </source>
</evidence>
<dbReference type="EMBL" id="KB097753">
    <property type="protein sequence ID" value="ESN90684.1"/>
    <property type="molecule type" value="Genomic_DNA"/>
</dbReference>
<evidence type="ECO:0000313" key="15">
    <source>
        <dbReference type="EMBL" id="ESN90684.1"/>
    </source>
</evidence>
<keyword evidence="17" id="KW-1185">Reference proteome</keyword>
<dbReference type="Pfam" id="PF13923">
    <property type="entry name" value="zf-C3HC4_2"/>
    <property type="match status" value="1"/>
</dbReference>
<dbReference type="PROSITE" id="PS00518">
    <property type="entry name" value="ZF_RING_1"/>
    <property type="match status" value="1"/>
</dbReference>
<evidence type="ECO:0000313" key="17">
    <source>
        <dbReference type="Proteomes" id="UP000015101"/>
    </source>
</evidence>
<dbReference type="SUPFAM" id="SSF49599">
    <property type="entry name" value="TRAF domain-like"/>
    <property type="match status" value="1"/>
</dbReference>
<feature type="domain" description="RING-type" evidence="14">
    <location>
        <begin position="18"/>
        <end position="57"/>
    </location>
</feature>
<name>T1FMJ0_HELRO</name>
<dbReference type="InterPro" id="IPR001841">
    <property type="entry name" value="Znf_RING"/>
</dbReference>
<keyword evidence="7 12" id="KW-0863">Zinc-finger</keyword>
<dbReference type="InterPro" id="IPR037255">
    <property type="entry name" value="NRDP1_C"/>
</dbReference>
<dbReference type="PROSITE" id="PS50089">
    <property type="entry name" value="ZF_RING_2"/>
    <property type="match status" value="1"/>
</dbReference>
<evidence type="ECO:0000256" key="13">
    <source>
        <dbReference type="SAM" id="Coils"/>
    </source>
</evidence>
<keyword evidence="13" id="KW-0175">Coiled coil</keyword>
<dbReference type="CTD" id="20210039"/>
<dbReference type="InterPro" id="IPR015036">
    <property type="entry name" value="NRDP1"/>
</dbReference>
<evidence type="ECO:0000256" key="4">
    <source>
        <dbReference type="ARBA" id="ARBA00015711"/>
    </source>
</evidence>
<dbReference type="PANTHER" id="PTHR10131">
    <property type="entry name" value="TNF RECEPTOR ASSOCIATED FACTOR"/>
    <property type="match status" value="1"/>
</dbReference>
<dbReference type="HOGENOM" id="CLU_076732_0_0_1"/>
<evidence type="ECO:0000256" key="11">
    <source>
        <dbReference type="ARBA" id="ARBA00031762"/>
    </source>
</evidence>
<dbReference type="KEGG" id="hro:HELRODRAFT_185223"/>
<dbReference type="GO" id="GO:0061630">
    <property type="term" value="F:ubiquitin protein ligase activity"/>
    <property type="evidence" value="ECO:0007669"/>
    <property type="project" value="UniProtKB-EC"/>
</dbReference>
<dbReference type="InParanoid" id="T1FMJ0"/>
<dbReference type="InterPro" id="IPR017907">
    <property type="entry name" value="Znf_RING_CS"/>
</dbReference>
<comment type="catalytic activity">
    <reaction evidence="1">
        <text>S-ubiquitinyl-[E2 ubiquitin-conjugating enzyme]-L-cysteine + [acceptor protein]-L-lysine = [E2 ubiquitin-conjugating enzyme]-L-cysteine + N(6)-ubiquitinyl-[acceptor protein]-L-lysine.</text>
        <dbReference type="EC" id="2.3.2.27"/>
    </reaction>
</comment>
<dbReference type="EnsemblMetazoa" id="HelroT185223">
    <property type="protein sequence ID" value="HelroP185223"/>
    <property type="gene ID" value="HelroG185223"/>
</dbReference>
<dbReference type="EC" id="2.3.2.27" evidence="3"/>
<gene>
    <name evidence="16" type="primary">20210039</name>
    <name evidence="15" type="ORF">HELRODRAFT_185223</name>
</gene>
<evidence type="ECO:0000256" key="10">
    <source>
        <dbReference type="ARBA" id="ARBA00030556"/>
    </source>
</evidence>
<dbReference type="GeneID" id="20210039"/>
<evidence type="ECO:0000313" key="16">
    <source>
        <dbReference type="EnsemblMetazoa" id="HelroP185223"/>
    </source>
</evidence>
<dbReference type="Gene3D" id="3.30.40.10">
    <property type="entry name" value="Zinc/RING finger domain, C3HC4 (zinc finger)"/>
    <property type="match status" value="2"/>
</dbReference>